<dbReference type="AlphaFoldDB" id="A0A5B7FLW4"/>
<protein>
    <submittedName>
        <fullName evidence="1">Uncharacterized protein</fullName>
    </submittedName>
</protein>
<comment type="caution">
    <text evidence="1">The sequence shown here is derived from an EMBL/GenBank/DDBJ whole genome shotgun (WGS) entry which is preliminary data.</text>
</comment>
<reference evidence="1 2" key="1">
    <citation type="submission" date="2019-05" db="EMBL/GenBank/DDBJ databases">
        <title>Another draft genome of Portunus trituberculatus and its Hox gene families provides insights of decapod evolution.</title>
        <authorList>
            <person name="Jeong J.-H."/>
            <person name="Song I."/>
            <person name="Kim S."/>
            <person name="Choi T."/>
            <person name="Kim D."/>
            <person name="Ryu S."/>
            <person name="Kim W."/>
        </authorList>
    </citation>
    <scope>NUCLEOTIDE SEQUENCE [LARGE SCALE GENOMIC DNA]</scope>
    <source>
        <tissue evidence="1">Muscle</tissue>
    </source>
</reference>
<keyword evidence="2" id="KW-1185">Reference proteome</keyword>
<gene>
    <name evidence="1" type="ORF">E2C01_040196</name>
</gene>
<name>A0A5B7FLW4_PORTR</name>
<accession>A0A5B7FLW4</accession>
<dbReference type="Proteomes" id="UP000324222">
    <property type="component" value="Unassembled WGS sequence"/>
</dbReference>
<evidence type="ECO:0000313" key="2">
    <source>
        <dbReference type="Proteomes" id="UP000324222"/>
    </source>
</evidence>
<dbReference type="EMBL" id="VSRR010007223">
    <property type="protein sequence ID" value="MPC46476.1"/>
    <property type="molecule type" value="Genomic_DNA"/>
</dbReference>
<evidence type="ECO:0000313" key="1">
    <source>
        <dbReference type="EMBL" id="MPC46476.1"/>
    </source>
</evidence>
<proteinExistence type="predicted"/>
<organism evidence="1 2">
    <name type="scientific">Portunus trituberculatus</name>
    <name type="common">Swimming crab</name>
    <name type="synonym">Neptunus trituberculatus</name>
    <dbReference type="NCBI Taxonomy" id="210409"/>
    <lineage>
        <taxon>Eukaryota</taxon>
        <taxon>Metazoa</taxon>
        <taxon>Ecdysozoa</taxon>
        <taxon>Arthropoda</taxon>
        <taxon>Crustacea</taxon>
        <taxon>Multicrustacea</taxon>
        <taxon>Malacostraca</taxon>
        <taxon>Eumalacostraca</taxon>
        <taxon>Eucarida</taxon>
        <taxon>Decapoda</taxon>
        <taxon>Pleocyemata</taxon>
        <taxon>Brachyura</taxon>
        <taxon>Eubrachyura</taxon>
        <taxon>Portunoidea</taxon>
        <taxon>Portunidae</taxon>
        <taxon>Portuninae</taxon>
        <taxon>Portunus</taxon>
    </lineage>
</organism>
<sequence length="90" mass="9666">MSTRLQDLDLCAASPCRDVGRVGLLRSACMAWGSAGDANASAWVEETSLLETRDDKWQRHLCRAGNDELFVAFHTAGPGVANPTCSRVGD</sequence>